<evidence type="ECO:0000256" key="1">
    <source>
        <dbReference type="SAM" id="MobiDB-lite"/>
    </source>
</evidence>
<proteinExistence type="predicted"/>
<dbReference type="AlphaFoldDB" id="A0A0C3J216"/>
<dbReference type="HOGENOM" id="CLU_2655496_0_0_1"/>
<dbReference type="EMBL" id="KN831978">
    <property type="protein sequence ID" value="KIO03123.1"/>
    <property type="molecule type" value="Genomic_DNA"/>
</dbReference>
<organism evidence="2 3">
    <name type="scientific">Pisolithus tinctorius Marx 270</name>
    <dbReference type="NCBI Taxonomy" id="870435"/>
    <lineage>
        <taxon>Eukaryota</taxon>
        <taxon>Fungi</taxon>
        <taxon>Dikarya</taxon>
        <taxon>Basidiomycota</taxon>
        <taxon>Agaricomycotina</taxon>
        <taxon>Agaricomycetes</taxon>
        <taxon>Agaricomycetidae</taxon>
        <taxon>Boletales</taxon>
        <taxon>Sclerodermatineae</taxon>
        <taxon>Pisolithaceae</taxon>
        <taxon>Pisolithus</taxon>
    </lineage>
</organism>
<name>A0A0C3J216_PISTI</name>
<reference evidence="2 3" key="1">
    <citation type="submission" date="2014-04" db="EMBL/GenBank/DDBJ databases">
        <authorList>
            <consortium name="DOE Joint Genome Institute"/>
            <person name="Kuo A."/>
            <person name="Kohler A."/>
            <person name="Costa M.D."/>
            <person name="Nagy L.G."/>
            <person name="Floudas D."/>
            <person name="Copeland A."/>
            <person name="Barry K.W."/>
            <person name="Cichocki N."/>
            <person name="Veneault-Fourrey C."/>
            <person name="LaButti K."/>
            <person name="Lindquist E.A."/>
            <person name="Lipzen A."/>
            <person name="Lundell T."/>
            <person name="Morin E."/>
            <person name="Murat C."/>
            <person name="Sun H."/>
            <person name="Tunlid A."/>
            <person name="Henrissat B."/>
            <person name="Grigoriev I.V."/>
            <person name="Hibbett D.S."/>
            <person name="Martin F."/>
            <person name="Nordberg H.P."/>
            <person name="Cantor M.N."/>
            <person name="Hua S.X."/>
        </authorList>
    </citation>
    <scope>NUCLEOTIDE SEQUENCE [LARGE SCALE GENOMIC DNA]</scope>
    <source>
        <strain evidence="2 3">Marx 270</strain>
    </source>
</reference>
<dbReference type="InParanoid" id="A0A0C3J216"/>
<dbReference type="Proteomes" id="UP000054217">
    <property type="component" value="Unassembled WGS sequence"/>
</dbReference>
<protein>
    <submittedName>
        <fullName evidence="2">Uncharacterized protein</fullName>
    </submittedName>
</protein>
<sequence length="76" mass="8170">MAPQRDMNSRVKGFPNGHPSTAGVPVDPLGLHHGASGNFTEQVSVAPTYWPTSIAPPVSSGLYESFTTQSLAWKRF</sequence>
<accession>A0A0C3J216</accession>
<feature type="region of interest" description="Disordered" evidence="1">
    <location>
        <begin position="1"/>
        <end position="35"/>
    </location>
</feature>
<keyword evidence="3" id="KW-1185">Reference proteome</keyword>
<gene>
    <name evidence="2" type="ORF">M404DRAFT_1001740</name>
</gene>
<evidence type="ECO:0000313" key="3">
    <source>
        <dbReference type="Proteomes" id="UP000054217"/>
    </source>
</evidence>
<reference evidence="3" key="2">
    <citation type="submission" date="2015-01" db="EMBL/GenBank/DDBJ databases">
        <title>Evolutionary Origins and Diversification of the Mycorrhizal Mutualists.</title>
        <authorList>
            <consortium name="DOE Joint Genome Institute"/>
            <consortium name="Mycorrhizal Genomics Consortium"/>
            <person name="Kohler A."/>
            <person name="Kuo A."/>
            <person name="Nagy L.G."/>
            <person name="Floudas D."/>
            <person name="Copeland A."/>
            <person name="Barry K.W."/>
            <person name="Cichocki N."/>
            <person name="Veneault-Fourrey C."/>
            <person name="LaButti K."/>
            <person name="Lindquist E.A."/>
            <person name="Lipzen A."/>
            <person name="Lundell T."/>
            <person name="Morin E."/>
            <person name="Murat C."/>
            <person name="Riley R."/>
            <person name="Ohm R."/>
            <person name="Sun H."/>
            <person name="Tunlid A."/>
            <person name="Henrissat B."/>
            <person name="Grigoriev I.V."/>
            <person name="Hibbett D.S."/>
            <person name="Martin F."/>
        </authorList>
    </citation>
    <scope>NUCLEOTIDE SEQUENCE [LARGE SCALE GENOMIC DNA]</scope>
    <source>
        <strain evidence="3">Marx 270</strain>
    </source>
</reference>
<evidence type="ECO:0000313" key="2">
    <source>
        <dbReference type="EMBL" id="KIO03123.1"/>
    </source>
</evidence>